<evidence type="ECO:0000259" key="1">
    <source>
        <dbReference type="Pfam" id="PF12804"/>
    </source>
</evidence>
<protein>
    <submittedName>
        <fullName evidence="2">Molybdenum cofactor cytidylyltransferase</fullName>
    </submittedName>
</protein>
<accession>A0A1M6PWR8</accession>
<sequence length="194" mass="21399">MGLAAIVLAAGASTRMGQAKQLMMIQDEPMINRVFNLIEPLSFPIVFCVTGAHHKRICEVIPDEVGVIHNKRWSTGLGGSIQIGINHVMDRKEIDGVFLFLSDQPFILTSDLKKMVELYSANPDSCIASSYGGVPGVPAIIPRRYFSSLSKLEGSTGAKSMMTQTETNLVLFQHSRELVDIDTIEDYHSAIHFF</sequence>
<gene>
    <name evidence="2" type="ORF">SAMN04488028_10372</name>
</gene>
<dbReference type="PANTHER" id="PTHR43777">
    <property type="entry name" value="MOLYBDENUM COFACTOR CYTIDYLYLTRANSFERASE"/>
    <property type="match status" value="1"/>
</dbReference>
<reference evidence="3" key="1">
    <citation type="submission" date="2016-11" db="EMBL/GenBank/DDBJ databases">
        <authorList>
            <person name="Varghese N."/>
            <person name="Submissions S."/>
        </authorList>
    </citation>
    <scope>NUCLEOTIDE SEQUENCE [LARGE SCALE GENOMIC DNA]</scope>
    <source>
        <strain evidence="3">DSM 26134</strain>
    </source>
</reference>
<dbReference type="Gene3D" id="3.90.550.10">
    <property type="entry name" value="Spore Coat Polysaccharide Biosynthesis Protein SpsA, Chain A"/>
    <property type="match status" value="1"/>
</dbReference>
<proteinExistence type="predicted"/>
<keyword evidence="3" id="KW-1185">Reference proteome</keyword>
<dbReference type="Proteomes" id="UP000184474">
    <property type="component" value="Unassembled WGS sequence"/>
</dbReference>
<dbReference type="EMBL" id="FRAA01000003">
    <property type="protein sequence ID" value="SHK12336.1"/>
    <property type="molecule type" value="Genomic_DNA"/>
</dbReference>
<dbReference type="AlphaFoldDB" id="A0A1M6PWR8"/>
<dbReference type="SUPFAM" id="SSF53448">
    <property type="entry name" value="Nucleotide-diphospho-sugar transferases"/>
    <property type="match status" value="1"/>
</dbReference>
<dbReference type="PANTHER" id="PTHR43777:SF1">
    <property type="entry name" value="MOLYBDENUM COFACTOR CYTIDYLYLTRANSFERASE"/>
    <property type="match status" value="1"/>
</dbReference>
<dbReference type="InterPro" id="IPR025877">
    <property type="entry name" value="MobA-like_NTP_Trfase"/>
</dbReference>
<dbReference type="Pfam" id="PF12804">
    <property type="entry name" value="NTP_transf_3"/>
    <property type="match status" value="1"/>
</dbReference>
<keyword evidence="2" id="KW-0548">Nucleotidyltransferase</keyword>
<name>A0A1M6PWR8_REIAG</name>
<keyword evidence="2" id="KW-0808">Transferase</keyword>
<dbReference type="GO" id="GO:0016779">
    <property type="term" value="F:nucleotidyltransferase activity"/>
    <property type="evidence" value="ECO:0007669"/>
    <property type="project" value="UniProtKB-KW"/>
</dbReference>
<dbReference type="STRING" id="156994.SAMN04488028_10372"/>
<dbReference type="RefSeq" id="WP_073121979.1">
    <property type="nucleotide sequence ID" value="NZ_FRAA01000003.1"/>
</dbReference>
<dbReference type="CDD" id="cd04182">
    <property type="entry name" value="GT_2_like_f"/>
    <property type="match status" value="1"/>
</dbReference>
<organism evidence="2 3">
    <name type="scientific">Reichenbachiella agariperforans</name>
    <dbReference type="NCBI Taxonomy" id="156994"/>
    <lineage>
        <taxon>Bacteria</taxon>
        <taxon>Pseudomonadati</taxon>
        <taxon>Bacteroidota</taxon>
        <taxon>Cytophagia</taxon>
        <taxon>Cytophagales</taxon>
        <taxon>Reichenbachiellaceae</taxon>
        <taxon>Reichenbachiella</taxon>
    </lineage>
</organism>
<feature type="domain" description="MobA-like NTP transferase" evidence="1">
    <location>
        <begin position="5"/>
        <end position="165"/>
    </location>
</feature>
<evidence type="ECO:0000313" key="3">
    <source>
        <dbReference type="Proteomes" id="UP000184474"/>
    </source>
</evidence>
<dbReference type="InterPro" id="IPR029044">
    <property type="entry name" value="Nucleotide-diphossugar_trans"/>
</dbReference>
<evidence type="ECO:0000313" key="2">
    <source>
        <dbReference type="EMBL" id="SHK12336.1"/>
    </source>
</evidence>